<feature type="non-terminal residue" evidence="1">
    <location>
        <position position="1"/>
    </location>
</feature>
<organism evidence="1 2">
    <name type="scientific">Chaenocephalus aceratus</name>
    <name type="common">Blackfin icefish</name>
    <name type="synonym">Chaenichthys aceratus</name>
    <dbReference type="NCBI Taxonomy" id="36190"/>
    <lineage>
        <taxon>Eukaryota</taxon>
        <taxon>Metazoa</taxon>
        <taxon>Chordata</taxon>
        <taxon>Craniata</taxon>
        <taxon>Vertebrata</taxon>
        <taxon>Euteleostomi</taxon>
        <taxon>Actinopterygii</taxon>
        <taxon>Neopterygii</taxon>
        <taxon>Teleostei</taxon>
        <taxon>Neoteleostei</taxon>
        <taxon>Acanthomorphata</taxon>
        <taxon>Eupercaria</taxon>
        <taxon>Perciformes</taxon>
        <taxon>Notothenioidei</taxon>
        <taxon>Channichthyidae</taxon>
        <taxon>Chaenocephalus</taxon>
    </lineage>
</organism>
<proteinExistence type="predicted"/>
<sequence>GRKPLQKTRPQAGVGGSAPLRSIELMSNTRLSTSQFPLAERLAERRSRAPVNENHLVLKEVIRVGTTAEQPVARNTVRAYTICLDMTITRANYWLVGRVNPSNRCGPSTSRKPSWPNETPLHQSEQQHKGGAAGEHQSQDPLGQIRPRRTIIRSKSGSSDGRDSLRRIPLHMLSAQKDSGGVLSGSEQPLKYTGWLTP</sequence>
<feature type="non-terminal residue" evidence="1">
    <location>
        <position position="198"/>
    </location>
</feature>
<gene>
    <name evidence="1" type="ORF">KUCAC02_027500</name>
</gene>
<dbReference type="Proteomes" id="UP001057452">
    <property type="component" value="Chromosome 19"/>
</dbReference>
<dbReference type="EMBL" id="CM043803">
    <property type="protein sequence ID" value="KAI4807709.1"/>
    <property type="molecule type" value="Genomic_DNA"/>
</dbReference>
<keyword evidence="2" id="KW-1185">Reference proteome</keyword>
<evidence type="ECO:0000313" key="2">
    <source>
        <dbReference type="Proteomes" id="UP001057452"/>
    </source>
</evidence>
<protein>
    <submittedName>
        <fullName evidence="1">Uncharacterized protein</fullName>
    </submittedName>
</protein>
<evidence type="ECO:0000313" key="1">
    <source>
        <dbReference type="EMBL" id="KAI4807709.1"/>
    </source>
</evidence>
<accession>A0ACB9W4N2</accession>
<comment type="caution">
    <text evidence="1">The sequence shown here is derived from an EMBL/GenBank/DDBJ whole genome shotgun (WGS) entry which is preliminary data.</text>
</comment>
<reference evidence="1" key="1">
    <citation type="submission" date="2022-05" db="EMBL/GenBank/DDBJ databases">
        <title>Chromosome-level genome of Chaenocephalus aceratus.</title>
        <authorList>
            <person name="Park H."/>
        </authorList>
    </citation>
    <scope>NUCLEOTIDE SEQUENCE</scope>
    <source>
        <strain evidence="1">KU_202001</strain>
    </source>
</reference>
<name>A0ACB9W4N2_CHAAC</name>